<organism evidence="1 2">
    <name type="scientific">Salmonella phage Det7</name>
    <dbReference type="NCBI Taxonomy" id="454798"/>
    <lineage>
        <taxon>Viruses</taxon>
        <taxon>Duplodnaviria</taxon>
        <taxon>Heunggongvirae</taxon>
        <taxon>Uroviricota</taxon>
        <taxon>Caudoviricetes</taxon>
        <taxon>Pantevenvirales</taxon>
        <taxon>Ackermannviridae</taxon>
        <taxon>Cvivirinae</taxon>
        <taxon>Kuttervirus</taxon>
        <taxon>Kuttervirus Det7</taxon>
    </lineage>
</organism>
<dbReference type="EMBL" id="KP797973">
    <property type="protein sequence ID" value="AJQ20965.1"/>
    <property type="molecule type" value="Genomic_DNA"/>
</dbReference>
<protein>
    <submittedName>
        <fullName evidence="1">Uncharacterized protein</fullName>
    </submittedName>
</protein>
<evidence type="ECO:0000313" key="1">
    <source>
        <dbReference type="EMBL" id="AJQ20965.1"/>
    </source>
</evidence>
<accession>A0A0C5PSC0</accession>
<dbReference type="InterPro" id="IPR055658">
    <property type="entry name" value="DUF7234"/>
</dbReference>
<name>A0A0C5PSC0_9CAUD</name>
<proteinExistence type="predicted"/>
<keyword evidence="2" id="KW-1185">Reference proteome</keyword>
<evidence type="ECO:0000313" key="2">
    <source>
        <dbReference type="Proteomes" id="UP000032405"/>
    </source>
</evidence>
<sequence>MNELYEFERVYESASVSGYMKRLYQEICVRLIMRGISVNCVMSQTDSFIMTLTDHRQNMCIIQVSCVNNEIIQWRRYA</sequence>
<dbReference type="KEGG" id="vg:24366691"/>
<dbReference type="RefSeq" id="YP_009140323.1">
    <property type="nucleotide sequence ID" value="NC_027119.1"/>
</dbReference>
<dbReference type="Proteomes" id="UP000032405">
    <property type="component" value="Segment"/>
</dbReference>
<gene>
    <name evidence="1" type="primary">146</name>
    <name evidence="1" type="ORF">DET7_146</name>
</gene>
<reference evidence="1 2" key="1">
    <citation type="journal article" date="2015" name="Genome Announc.">
        <title>Genome Sequence of Salmonella enterica Phage Det7.</title>
        <authorList>
            <person name="Casjens S.R."/>
            <person name="Jacobs-Sera D."/>
            <person name="Hatfull G.F."/>
            <person name="Hendrix R.W."/>
        </authorList>
    </citation>
    <scope>NUCLEOTIDE SEQUENCE [LARGE SCALE GENOMIC DNA]</scope>
</reference>
<dbReference type="Pfam" id="PF23881">
    <property type="entry name" value="DUF7234"/>
    <property type="match status" value="1"/>
</dbReference>
<dbReference type="GeneID" id="24366691"/>